<evidence type="ECO:0000256" key="1">
    <source>
        <dbReference type="SAM" id="MobiDB-lite"/>
    </source>
</evidence>
<dbReference type="Proteomes" id="UP000738349">
    <property type="component" value="Unassembled WGS sequence"/>
</dbReference>
<feature type="compositionally biased region" description="Basic and acidic residues" evidence="1">
    <location>
        <begin position="42"/>
        <end position="51"/>
    </location>
</feature>
<reference evidence="2" key="1">
    <citation type="journal article" date="2021" name="Nat. Commun.">
        <title>Genetic determinants of endophytism in the Arabidopsis root mycobiome.</title>
        <authorList>
            <person name="Mesny F."/>
            <person name="Miyauchi S."/>
            <person name="Thiergart T."/>
            <person name="Pickel B."/>
            <person name="Atanasova L."/>
            <person name="Karlsson M."/>
            <person name="Huettel B."/>
            <person name="Barry K.W."/>
            <person name="Haridas S."/>
            <person name="Chen C."/>
            <person name="Bauer D."/>
            <person name="Andreopoulos W."/>
            <person name="Pangilinan J."/>
            <person name="LaButti K."/>
            <person name="Riley R."/>
            <person name="Lipzen A."/>
            <person name="Clum A."/>
            <person name="Drula E."/>
            <person name="Henrissat B."/>
            <person name="Kohler A."/>
            <person name="Grigoriev I.V."/>
            <person name="Martin F.M."/>
            <person name="Hacquard S."/>
        </authorList>
    </citation>
    <scope>NUCLEOTIDE SEQUENCE</scope>
    <source>
        <strain evidence="2">MPI-CAGE-AT-0147</strain>
    </source>
</reference>
<name>A0A9P9D580_9HYPO</name>
<dbReference type="EMBL" id="JAGMUV010000037">
    <property type="protein sequence ID" value="KAH7112717.1"/>
    <property type="molecule type" value="Genomic_DNA"/>
</dbReference>
<gene>
    <name evidence="2" type="ORF">EDB81DRAFT_670663</name>
</gene>
<dbReference type="AlphaFoldDB" id="A0A9P9D580"/>
<accession>A0A9P9D580</accession>
<keyword evidence="3" id="KW-1185">Reference proteome</keyword>
<feature type="compositionally biased region" description="Low complexity" evidence="1">
    <location>
        <begin position="20"/>
        <end position="33"/>
    </location>
</feature>
<protein>
    <submittedName>
        <fullName evidence="2">Uncharacterized protein</fullName>
    </submittedName>
</protein>
<feature type="region of interest" description="Disordered" evidence="1">
    <location>
        <begin position="1"/>
        <end position="90"/>
    </location>
</feature>
<organism evidence="2 3">
    <name type="scientific">Dactylonectria macrodidyma</name>
    <dbReference type="NCBI Taxonomy" id="307937"/>
    <lineage>
        <taxon>Eukaryota</taxon>
        <taxon>Fungi</taxon>
        <taxon>Dikarya</taxon>
        <taxon>Ascomycota</taxon>
        <taxon>Pezizomycotina</taxon>
        <taxon>Sordariomycetes</taxon>
        <taxon>Hypocreomycetidae</taxon>
        <taxon>Hypocreales</taxon>
        <taxon>Nectriaceae</taxon>
        <taxon>Dactylonectria</taxon>
    </lineage>
</organism>
<evidence type="ECO:0000313" key="2">
    <source>
        <dbReference type="EMBL" id="KAH7112717.1"/>
    </source>
</evidence>
<sequence>PGSGKASSIPPTPDLIPNRSSTAVSFASTATTSERASQQYNLRDEIPTKIVEDDDEDFEESRSDNGGVTHETGVVSKHPESLMHRPSGARISALGRYSLSVSDSV</sequence>
<evidence type="ECO:0000313" key="3">
    <source>
        <dbReference type="Proteomes" id="UP000738349"/>
    </source>
</evidence>
<feature type="non-terminal residue" evidence="2">
    <location>
        <position position="1"/>
    </location>
</feature>
<proteinExistence type="predicted"/>
<dbReference type="OrthoDB" id="6019893at2759"/>
<comment type="caution">
    <text evidence="2">The sequence shown here is derived from an EMBL/GenBank/DDBJ whole genome shotgun (WGS) entry which is preliminary data.</text>
</comment>